<gene>
    <name evidence="2" type="primary">ORF27945</name>
</gene>
<evidence type="ECO:0000313" key="2">
    <source>
        <dbReference type="EMBL" id="CEK56564.1"/>
    </source>
</evidence>
<keyword evidence="1" id="KW-0812">Transmembrane</keyword>
<feature type="non-terminal residue" evidence="2">
    <location>
        <position position="1"/>
    </location>
</feature>
<dbReference type="AlphaFoldDB" id="A0A0B6YK70"/>
<organism evidence="2">
    <name type="scientific">Arion vulgaris</name>
    <dbReference type="NCBI Taxonomy" id="1028688"/>
    <lineage>
        <taxon>Eukaryota</taxon>
        <taxon>Metazoa</taxon>
        <taxon>Spiralia</taxon>
        <taxon>Lophotrochozoa</taxon>
        <taxon>Mollusca</taxon>
        <taxon>Gastropoda</taxon>
        <taxon>Heterobranchia</taxon>
        <taxon>Euthyneura</taxon>
        <taxon>Panpulmonata</taxon>
        <taxon>Eupulmonata</taxon>
        <taxon>Stylommatophora</taxon>
        <taxon>Helicina</taxon>
        <taxon>Arionoidea</taxon>
        <taxon>Arionidae</taxon>
        <taxon>Arion</taxon>
    </lineage>
</organism>
<accession>A0A0B6YK70</accession>
<keyword evidence="1" id="KW-1133">Transmembrane helix</keyword>
<feature type="transmembrane region" description="Helical" evidence="1">
    <location>
        <begin position="36"/>
        <end position="58"/>
    </location>
</feature>
<proteinExistence type="predicted"/>
<keyword evidence="1" id="KW-0472">Membrane</keyword>
<reference evidence="2" key="1">
    <citation type="submission" date="2014-12" db="EMBL/GenBank/DDBJ databases">
        <title>Insight into the proteome of Arion vulgaris.</title>
        <authorList>
            <person name="Aradska J."/>
            <person name="Bulat T."/>
            <person name="Smidak R."/>
            <person name="Sarate P."/>
            <person name="Gangsoo J."/>
            <person name="Sialana F."/>
            <person name="Bilban M."/>
            <person name="Lubec G."/>
        </authorList>
    </citation>
    <scope>NUCLEOTIDE SEQUENCE</scope>
    <source>
        <tissue evidence="2">Skin</tissue>
    </source>
</reference>
<dbReference type="EMBL" id="HACG01009699">
    <property type="protein sequence ID" value="CEK56564.1"/>
    <property type="molecule type" value="Transcribed_RNA"/>
</dbReference>
<name>A0A0B6YK70_9EUPU</name>
<evidence type="ECO:0000256" key="1">
    <source>
        <dbReference type="SAM" id="Phobius"/>
    </source>
</evidence>
<sequence>SFPRKEPVADESPQEQAGKSNVWTKIINIFKTNPKVFNIFIVTLGNSGMCFIVHALLLRSSCV</sequence>
<protein>
    <submittedName>
        <fullName evidence="2">Uncharacterized protein</fullName>
    </submittedName>
</protein>